<protein>
    <submittedName>
        <fullName evidence="1">Uncharacterized protein</fullName>
    </submittedName>
</protein>
<comment type="caution">
    <text evidence="1">The sequence shown here is derived from an EMBL/GenBank/DDBJ whole genome shotgun (WGS) entry which is preliminary data.</text>
</comment>
<sequence>MPCETRDGLELDVYRGERGNTIHAEYVRNHWDISSGSIEEGHTVPDDYMQEKNQGLKCNIITSQQFPKCQAKVLFNLNSKVFPSDKFSMPEVISQLYYLGGKYKGDLFCHSGGDRGFVLTVDGGKDRCIIKEKEIKILKLNVKTLDKAGISTAS</sequence>
<dbReference type="EMBL" id="JAGKQM010000115">
    <property type="protein sequence ID" value="KAH0855246.1"/>
    <property type="molecule type" value="Genomic_DNA"/>
</dbReference>
<dbReference type="Proteomes" id="UP000824890">
    <property type="component" value="Unassembled WGS sequence"/>
</dbReference>
<gene>
    <name evidence="1" type="ORF">HID58_016694</name>
</gene>
<name>A0ABQ7XH92_BRANA</name>
<proteinExistence type="predicted"/>
<accession>A0ABQ7XH92</accession>
<organism evidence="1 2">
    <name type="scientific">Brassica napus</name>
    <name type="common">Rape</name>
    <dbReference type="NCBI Taxonomy" id="3708"/>
    <lineage>
        <taxon>Eukaryota</taxon>
        <taxon>Viridiplantae</taxon>
        <taxon>Streptophyta</taxon>
        <taxon>Embryophyta</taxon>
        <taxon>Tracheophyta</taxon>
        <taxon>Spermatophyta</taxon>
        <taxon>Magnoliopsida</taxon>
        <taxon>eudicotyledons</taxon>
        <taxon>Gunneridae</taxon>
        <taxon>Pentapetalae</taxon>
        <taxon>rosids</taxon>
        <taxon>malvids</taxon>
        <taxon>Brassicales</taxon>
        <taxon>Brassicaceae</taxon>
        <taxon>Brassiceae</taxon>
        <taxon>Brassica</taxon>
    </lineage>
</organism>
<keyword evidence="2" id="KW-1185">Reference proteome</keyword>
<evidence type="ECO:0000313" key="1">
    <source>
        <dbReference type="EMBL" id="KAH0855246.1"/>
    </source>
</evidence>
<reference evidence="1 2" key="1">
    <citation type="submission" date="2021-05" db="EMBL/GenBank/DDBJ databases">
        <title>Genome Assembly of Synthetic Allotetraploid Brassica napus Reveals Homoeologous Exchanges between Subgenomes.</title>
        <authorList>
            <person name="Davis J.T."/>
        </authorList>
    </citation>
    <scope>NUCLEOTIDE SEQUENCE [LARGE SCALE GENOMIC DNA]</scope>
    <source>
        <strain evidence="2">cv. Da-Ae</strain>
        <tissue evidence="1">Seedling</tissue>
    </source>
</reference>
<evidence type="ECO:0000313" key="2">
    <source>
        <dbReference type="Proteomes" id="UP000824890"/>
    </source>
</evidence>